<feature type="compositionally biased region" description="Polar residues" evidence="1">
    <location>
        <begin position="39"/>
        <end position="56"/>
    </location>
</feature>
<proteinExistence type="predicted"/>
<sequence>MFGPLWRQARTVRPGQPKRPGHRNMQMTRLSGHGGPYSIVTQRQDGSTGSTARQRS</sequence>
<dbReference type="Proteomes" id="UP000015347">
    <property type="component" value="Unassembled WGS sequence"/>
</dbReference>
<dbReference type="AlphaFoldDB" id="S9S091"/>
<evidence type="ECO:0000313" key="3">
    <source>
        <dbReference type="Proteomes" id="UP000015347"/>
    </source>
</evidence>
<accession>S9S091</accession>
<dbReference type="EMBL" id="APVH01000035">
    <property type="protein sequence ID" value="EPX79634.1"/>
    <property type="molecule type" value="Genomic_DNA"/>
</dbReference>
<protein>
    <submittedName>
        <fullName evidence="2">Uncharacterized protein</fullName>
    </submittedName>
</protein>
<keyword evidence="3" id="KW-1185">Reference proteome</keyword>
<gene>
    <name evidence="2" type="ORF">Salmuc_05574</name>
</gene>
<name>S9S091_9RHOB</name>
<dbReference type="STRING" id="1123237.Salmuc_05574"/>
<organism evidence="2 3">
    <name type="scientific">Salipiger mucosus DSM 16094</name>
    <dbReference type="NCBI Taxonomy" id="1123237"/>
    <lineage>
        <taxon>Bacteria</taxon>
        <taxon>Pseudomonadati</taxon>
        <taxon>Pseudomonadota</taxon>
        <taxon>Alphaproteobacteria</taxon>
        <taxon>Rhodobacterales</taxon>
        <taxon>Roseobacteraceae</taxon>
        <taxon>Salipiger</taxon>
    </lineage>
</organism>
<feature type="region of interest" description="Disordered" evidence="1">
    <location>
        <begin position="1"/>
        <end position="56"/>
    </location>
</feature>
<dbReference type="HOGENOM" id="CLU_3011715_0_0_5"/>
<evidence type="ECO:0000256" key="1">
    <source>
        <dbReference type="SAM" id="MobiDB-lite"/>
    </source>
</evidence>
<comment type="caution">
    <text evidence="2">The sequence shown here is derived from an EMBL/GenBank/DDBJ whole genome shotgun (WGS) entry which is preliminary data.</text>
</comment>
<evidence type="ECO:0000313" key="2">
    <source>
        <dbReference type="EMBL" id="EPX79634.1"/>
    </source>
</evidence>
<reference evidence="3" key="1">
    <citation type="journal article" date="2014" name="Stand. Genomic Sci.">
        <title>Genome sequence of the exopolysaccharide-producing Salipiger mucosus type strain (DSM 16094(T)), a moderately halophilic member of the Roseobacter clade.</title>
        <authorList>
            <person name="Riedel T."/>
            <person name="Spring S."/>
            <person name="Fiebig A."/>
            <person name="Petersen J."/>
            <person name="Kyrpides N.C."/>
            <person name="Goker M."/>
            <person name="Klenk H.P."/>
        </authorList>
    </citation>
    <scope>NUCLEOTIDE SEQUENCE [LARGE SCALE GENOMIC DNA]</scope>
    <source>
        <strain evidence="3">DSM 16094</strain>
    </source>
</reference>